<dbReference type="EMBL" id="LT719092">
    <property type="protein sequence ID" value="SJK84075.1"/>
    <property type="molecule type" value="Genomic_DNA"/>
</dbReference>
<evidence type="ECO:0000256" key="1">
    <source>
        <dbReference type="PIRSR" id="PIRSR601310-1"/>
    </source>
</evidence>
<evidence type="ECO:0000313" key="9">
    <source>
        <dbReference type="Proteomes" id="UP000195607"/>
    </source>
</evidence>
<dbReference type="PROSITE" id="PS00892">
    <property type="entry name" value="HIT_1"/>
    <property type="match status" value="1"/>
</dbReference>
<dbReference type="PANTHER" id="PTHR46648:SF1">
    <property type="entry name" value="ADENOSINE 5'-MONOPHOSPHORAMIDASE HNT1"/>
    <property type="match status" value="1"/>
</dbReference>
<dbReference type="InterPro" id="IPR011146">
    <property type="entry name" value="HIT-like"/>
</dbReference>
<dbReference type="EMBL" id="LT671858">
    <property type="protein sequence ID" value="SIM35005.1"/>
    <property type="molecule type" value="Genomic_DNA"/>
</dbReference>
<name>A0A1N5SG07_9ARCH</name>
<feature type="coiled-coil region" evidence="4">
    <location>
        <begin position="113"/>
        <end position="140"/>
    </location>
</feature>
<accession>A0A1N5SG07</accession>
<feature type="active site" description="Tele-AMP-histidine intermediate" evidence="1">
    <location>
        <position position="99"/>
    </location>
</feature>
<reference evidence="7" key="3">
    <citation type="submission" date="2016-06" db="EMBL/GenBank/DDBJ databases">
        <authorList>
            <person name="Olsen C.W."/>
            <person name="Carey S."/>
            <person name="Hinshaw L."/>
            <person name="Karasin A.I."/>
        </authorList>
    </citation>
    <scope>NUCLEOTIDE SEQUENCE [LARGE SCALE GENOMIC DNA]</scope>
    <source>
        <strain evidence="7">PM4</strain>
    </source>
</reference>
<evidence type="ECO:0000313" key="7">
    <source>
        <dbReference type="EMBL" id="SJK84075.1"/>
    </source>
</evidence>
<dbReference type="GO" id="GO:0009117">
    <property type="term" value="P:nucleotide metabolic process"/>
    <property type="evidence" value="ECO:0007669"/>
    <property type="project" value="TreeGrafter"/>
</dbReference>
<keyword evidence="8" id="KW-1185">Reference proteome</keyword>
<evidence type="ECO:0000256" key="3">
    <source>
        <dbReference type="PROSITE-ProRule" id="PRU00464"/>
    </source>
</evidence>
<proteinExistence type="predicted"/>
<feature type="short sequence motif" description="Histidine triad motif" evidence="2 3">
    <location>
        <begin position="97"/>
        <end position="101"/>
    </location>
</feature>
<dbReference type="SUPFAM" id="SSF54197">
    <property type="entry name" value="HIT-like"/>
    <property type="match status" value="1"/>
</dbReference>
<gene>
    <name evidence="7" type="ORF">CPM_0181</name>
    <name evidence="6" type="ORF">CSP5_0215</name>
</gene>
<sequence>MEKCVFCSNVVTGKDAHIFYRTSTVIGFMDKYPVEEGHVLIIPSKHYENIFDIDSEVYLEIQQAAKKIASVLRDVFEADGINIGQNNGECARQMVMHYHLHIIPRHCGREIGWNRLQQSEEELENDCRRIEKRLNEINNID</sequence>
<dbReference type="Proteomes" id="UP000195607">
    <property type="component" value="Chromosome I"/>
</dbReference>
<dbReference type="InterPro" id="IPR036265">
    <property type="entry name" value="HIT-like_sf"/>
</dbReference>
<evidence type="ECO:0000313" key="6">
    <source>
        <dbReference type="EMBL" id="SIM35005.1"/>
    </source>
</evidence>
<evidence type="ECO:0000259" key="5">
    <source>
        <dbReference type="PROSITE" id="PS51084"/>
    </source>
</evidence>
<dbReference type="PRINTS" id="PR00332">
    <property type="entry name" value="HISTRIAD"/>
</dbReference>
<keyword evidence="6" id="KW-0378">Hydrolase</keyword>
<dbReference type="AlphaFoldDB" id="A0A1N5SG07"/>
<dbReference type="PROSITE" id="PS51084">
    <property type="entry name" value="HIT_2"/>
    <property type="match status" value="1"/>
</dbReference>
<keyword evidence="4" id="KW-0175">Coiled coil</keyword>
<dbReference type="PANTHER" id="PTHR46648">
    <property type="entry name" value="HIT FAMILY PROTEIN 1"/>
    <property type="match status" value="1"/>
</dbReference>
<feature type="domain" description="HIT" evidence="5">
    <location>
        <begin position="5"/>
        <end position="113"/>
    </location>
</feature>
<evidence type="ECO:0000256" key="2">
    <source>
        <dbReference type="PIRSR" id="PIRSR601310-3"/>
    </source>
</evidence>
<dbReference type="RefSeq" id="WP_021789312.1">
    <property type="nucleotide sequence ID" value="NZ_LT671858.1"/>
</dbReference>
<dbReference type="Proteomes" id="UP000187822">
    <property type="component" value="Chromosome I"/>
</dbReference>
<reference evidence="8" key="2">
    <citation type="submission" date="2016-06" db="EMBL/GenBank/DDBJ databases">
        <authorList>
            <person name="Toshchakov V.S."/>
        </authorList>
    </citation>
    <scope>NUCLEOTIDE SEQUENCE [LARGE SCALE GENOMIC DNA]</scope>
    <source>
        <strain>PM4 (JCM 30641</strain>
        <strain evidence="8">\VKM B-2940)</strain>
    </source>
</reference>
<evidence type="ECO:0000256" key="4">
    <source>
        <dbReference type="SAM" id="Coils"/>
    </source>
</evidence>
<dbReference type="InterPro" id="IPR001310">
    <property type="entry name" value="Histidine_triad_HIT"/>
</dbReference>
<dbReference type="InterPro" id="IPR019808">
    <property type="entry name" value="Histidine_triad_CS"/>
</dbReference>
<evidence type="ECO:0000313" key="8">
    <source>
        <dbReference type="Proteomes" id="UP000187822"/>
    </source>
</evidence>
<reference evidence="6 9" key="1">
    <citation type="submission" date="2016-04" db="EMBL/GenBank/DDBJ databases">
        <authorList>
            <person name="Evans L.H."/>
            <person name="Alamgir A."/>
            <person name="Owens N."/>
            <person name="Weber N.D."/>
            <person name="Virtaneva K."/>
            <person name="Barbian K."/>
            <person name="Babar A."/>
            <person name="Rosenke K."/>
        </authorList>
    </citation>
    <scope>NUCLEOTIDE SEQUENCE [LARGE SCALE GENOMIC DNA]</scope>
    <source>
        <strain evidence="6">S5</strain>
        <strain evidence="9">S5(T) (JCM 30642 \VKM B-2941)</strain>
    </source>
</reference>
<organism evidence="6 9">
    <name type="scientific">Cuniculiplasma divulgatum</name>
    <dbReference type="NCBI Taxonomy" id="1673428"/>
    <lineage>
        <taxon>Archaea</taxon>
        <taxon>Methanobacteriati</taxon>
        <taxon>Thermoplasmatota</taxon>
        <taxon>Thermoplasmata</taxon>
        <taxon>Thermoplasmatales</taxon>
        <taxon>Cuniculiplasmataceae</taxon>
        <taxon>Cuniculiplasma</taxon>
    </lineage>
</organism>
<dbReference type="STRING" id="1673428.CPM_0181"/>
<dbReference type="Pfam" id="PF01230">
    <property type="entry name" value="HIT"/>
    <property type="match status" value="1"/>
</dbReference>
<protein>
    <submittedName>
        <fullName evidence="6">HIT family hydrolase</fullName>
    </submittedName>
</protein>
<dbReference type="Gene3D" id="3.30.428.10">
    <property type="entry name" value="HIT-like"/>
    <property type="match status" value="1"/>
</dbReference>
<dbReference type="KEGG" id="cdiv:CPM_0181"/>
<dbReference type="OrthoDB" id="26806at2157"/>
<dbReference type="GeneID" id="41587518"/>
<dbReference type="GO" id="GO:0016787">
    <property type="term" value="F:hydrolase activity"/>
    <property type="evidence" value="ECO:0007669"/>
    <property type="project" value="UniProtKB-KW"/>
</dbReference>